<gene>
    <name evidence="2" type="ORF">Acr_22g0008020</name>
</gene>
<evidence type="ECO:0000313" key="2">
    <source>
        <dbReference type="EMBL" id="GFZ11404.1"/>
    </source>
</evidence>
<dbReference type="OrthoDB" id="782563at2759"/>
<comment type="caution">
    <text evidence="2">The sequence shown here is derived from an EMBL/GenBank/DDBJ whole genome shotgun (WGS) entry which is preliminary data.</text>
</comment>
<keyword evidence="1" id="KW-1133">Transmembrane helix</keyword>
<evidence type="ECO:0000313" key="3">
    <source>
        <dbReference type="Proteomes" id="UP000585474"/>
    </source>
</evidence>
<dbReference type="PANTHER" id="PTHR37215">
    <property type="entry name" value="ACYL-COA-BINDING DOMAIN PROTEIN"/>
    <property type="match status" value="1"/>
</dbReference>
<protein>
    <submittedName>
        <fullName evidence="2">Uncharacterized protein</fullName>
    </submittedName>
</protein>
<keyword evidence="3" id="KW-1185">Reference proteome</keyword>
<feature type="transmembrane region" description="Helical" evidence="1">
    <location>
        <begin position="9"/>
        <end position="29"/>
    </location>
</feature>
<accession>A0A7J0GL18</accession>
<dbReference type="PANTHER" id="PTHR37215:SF1">
    <property type="entry name" value="ACYL-COA-BINDING DOMAIN PROTEIN"/>
    <property type="match status" value="1"/>
</dbReference>
<dbReference type="AlphaFoldDB" id="A0A7J0GL18"/>
<reference evidence="2 3" key="1">
    <citation type="submission" date="2019-07" db="EMBL/GenBank/DDBJ databases">
        <title>De Novo Assembly of kiwifruit Actinidia rufa.</title>
        <authorList>
            <person name="Sugita-Konishi S."/>
            <person name="Sato K."/>
            <person name="Mori E."/>
            <person name="Abe Y."/>
            <person name="Kisaki G."/>
            <person name="Hamano K."/>
            <person name="Suezawa K."/>
            <person name="Otani M."/>
            <person name="Fukuda T."/>
            <person name="Manabe T."/>
            <person name="Gomi K."/>
            <person name="Tabuchi M."/>
            <person name="Akimitsu K."/>
            <person name="Kataoka I."/>
        </authorList>
    </citation>
    <scope>NUCLEOTIDE SEQUENCE [LARGE SCALE GENOMIC DNA]</scope>
    <source>
        <strain evidence="3">cv. Fuchu</strain>
    </source>
</reference>
<evidence type="ECO:0000256" key="1">
    <source>
        <dbReference type="SAM" id="Phobius"/>
    </source>
</evidence>
<keyword evidence="1" id="KW-0472">Membrane</keyword>
<keyword evidence="1" id="KW-0812">Transmembrane</keyword>
<dbReference type="Proteomes" id="UP000585474">
    <property type="component" value="Unassembled WGS sequence"/>
</dbReference>
<name>A0A7J0GL18_9ERIC</name>
<proteinExistence type="predicted"/>
<sequence>MRGGARTPILIGLALVMVMGIAVYFRLWLIDYRISSDEAELLRRQFDLANREAIEESADWRLRYDDEVERASKCTEELTECLVQQALVQNDEFFVSGEVQLLSPIELLNFMPKSRLVLALF</sequence>
<organism evidence="2 3">
    <name type="scientific">Actinidia rufa</name>
    <dbReference type="NCBI Taxonomy" id="165716"/>
    <lineage>
        <taxon>Eukaryota</taxon>
        <taxon>Viridiplantae</taxon>
        <taxon>Streptophyta</taxon>
        <taxon>Embryophyta</taxon>
        <taxon>Tracheophyta</taxon>
        <taxon>Spermatophyta</taxon>
        <taxon>Magnoliopsida</taxon>
        <taxon>eudicotyledons</taxon>
        <taxon>Gunneridae</taxon>
        <taxon>Pentapetalae</taxon>
        <taxon>asterids</taxon>
        <taxon>Ericales</taxon>
        <taxon>Actinidiaceae</taxon>
        <taxon>Actinidia</taxon>
    </lineage>
</organism>
<dbReference type="EMBL" id="BJWL01000022">
    <property type="protein sequence ID" value="GFZ11404.1"/>
    <property type="molecule type" value="Genomic_DNA"/>
</dbReference>